<organism evidence="1">
    <name type="scientific">marine metagenome</name>
    <dbReference type="NCBI Taxonomy" id="408172"/>
    <lineage>
        <taxon>unclassified sequences</taxon>
        <taxon>metagenomes</taxon>
        <taxon>ecological metagenomes</taxon>
    </lineage>
</organism>
<accession>A0A382AJG1</accession>
<evidence type="ECO:0008006" key="2">
    <source>
        <dbReference type="Google" id="ProtNLM"/>
    </source>
</evidence>
<dbReference type="Gene3D" id="3.40.50.150">
    <property type="entry name" value="Vaccinia Virus protein VP39"/>
    <property type="match status" value="1"/>
</dbReference>
<dbReference type="EMBL" id="UINC01025680">
    <property type="protein sequence ID" value="SVB01710.1"/>
    <property type="molecule type" value="Genomic_DNA"/>
</dbReference>
<evidence type="ECO:0000313" key="1">
    <source>
        <dbReference type="EMBL" id="SVB01710.1"/>
    </source>
</evidence>
<name>A0A382AJG1_9ZZZZ</name>
<dbReference type="SUPFAM" id="SSF53335">
    <property type="entry name" value="S-adenosyl-L-methionine-dependent methyltransferases"/>
    <property type="match status" value="1"/>
</dbReference>
<reference evidence="1" key="1">
    <citation type="submission" date="2018-05" db="EMBL/GenBank/DDBJ databases">
        <authorList>
            <person name="Lanie J.A."/>
            <person name="Ng W.-L."/>
            <person name="Kazmierczak K.M."/>
            <person name="Andrzejewski T.M."/>
            <person name="Davidsen T.M."/>
            <person name="Wayne K.J."/>
            <person name="Tettelin H."/>
            <person name="Glass J.I."/>
            <person name="Rusch D."/>
            <person name="Podicherti R."/>
            <person name="Tsui H.-C.T."/>
            <person name="Winkler M.E."/>
        </authorList>
    </citation>
    <scope>NUCLEOTIDE SEQUENCE</scope>
</reference>
<proteinExistence type="predicted"/>
<sequence>MQRRSGQRLAKRFGTAEERFRHIYKSNHWSEAESVSGPGSTLEETEPIRRELPSLLKELGAISLLDLPCGDFHWMQHTDLAGIDYIGGDLVGELIECNQAQHARDGVSFRKLDLVHDKLPQVDAVLCRDCLVHLSFADAHVALANVARSGAGWLLTTSFPSAERNDDIVTGQWRPLNLTRPPFNFPEPAKRIAENCTESEFADKVLGVWPIADLPQAGCS</sequence>
<dbReference type="AlphaFoldDB" id="A0A382AJG1"/>
<dbReference type="InterPro" id="IPR029063">
    <property type="entry name" value="SAM-dependent_MTases_sf"/>
</dbReference>
<gene>
    <name evidence="1" type="ORF">METZ01_LOCUS154564</name>
</gene>
<protein>
    <recommendedName>
        <fullName evidence="2">Methyltransferase domain-containing protein</fullName>
    </recommendedName>
</protein>